<protein>
    <submittedName>
        <fullName evidence="2">Uncharacterized protein</fullName>
    </submittedName>
</protein>
<keyword evidence="3" id="KW-1185">Reference proteome</keyword>
<dbReference type="Proteomes" id="UP000478052">
    <property type="component" value="Unassembled WGS sequence"/>
</dbReference>
<name>A0A6G0YUS0_APHCR</name>
<dbReference type="SUPFAM" id="SSF56672">
    <property type="entry name" value="DNA/RNA polymerases"/>
    <property type="match status" value="1"/>
</dbReference>
<evidence type="ECO:0000256" key="1">
    <source>
        <dbReference type="SAM" id="MobiDB-lite"/>
    </source>
</evidence>
<evidence type="ECO:0000313" key="3">
    <source>
        <dbReference type="Proteomes" id="UP000478052"/>
    </source>
</evidence>
<dbReference type="EMBL" id="VUJU01002323">
    <property type="protein sequence ID" value="KAF0761701.1"/>
    <property type="molecule type" value="Genomic_DNA"/>
</dbReference>
<accession>A0A6G0YUS0</accession>
<comment type="caution">
    <text evidence="2">The sequence shown here is derived from an EMBL/GenBank/DDBJ whole genome shotgun (WGS) entry which is preliminary data.</text>
</comment>
<sequence>MRKHYRDRIKLMYTDTDSLIYHVHTEDFNADLQVGRRPRGYFSDKVDGNVINKFCALRAKSCAFKVYAGEENEVKGKEDKVGGEKIKRRVQSSCGDDPKDDWPELDEEGQNWNGEG</sequence>
<dbReference type="AlphaFoldDB" id="A0A6G0YUS0"/>
<dbReference type="OrthoDB" id="414982at2759"/>
<dbReference type="InterPro" id="IPR043502">
    <property type="entry name" value="DNA/RNA_pol_sf"/>
</dbReference>
<dbReference type="GO" id="GO:0071897">
    <property type="term" value="P:DNA biosynthetic process"/>
    <property type="evidence" value="ECO:0007669"/>
    <property type="project" value="UniProtKB-ARBA"/>
</dbReference>
<organism evidence="2 3">
    <name type="scientific">Aphis craccivora</name>
    <name type="common">Cowpea aphid</name>
    <dbReference type="NCBI Taxonomy" id="307492"/>
    <lineage>
        <taxon>Eukaryota</taxon>
        <taxon>Metazoa</taxon>
        <taxon>Ecdysozoa</taxon>
        <taxon>Arthropoda</taxon>
        <taxon>Hexapoda</taxon>
        <taxon>Insecta</taxon>
        <taxon>Pterygota</taxon>
        <taxon>Neoptera</taxon>
        <taxon>Paraneoptera</taxon>
        <taxon>Hemiptera</taxon>
        <taxon>Sternorrhyncha</taxon>
        <taxon>Aphidomorpha</taxon>
        <taxon>Aphidoidea</taxon>
        <taxon>Aphididae</taxon>
        <taxon>Aphidini</taxon>
        <taxon>Aphis</taxon>
        <taxon>Aphis</taxon>
    </lineage>
</organism>
<evidence type="ECO:0000313" key="2">
    <source>
        <dbReference type="EMBL" id="KAF0761701.1"/>
    </source>
</evidence>
<gene>
    <name evidence="2" type="ORF">FWK35_00004120</name>
</gene>
<proteinExistence type="predicted"/>
<reference evidence="2 3" key="1">
    <citation type="submission" date="2019-08" db="EMBL/GenBank/DDBJ databases">
        <title>Whole genome of Aphis craccivora.</title>
        <authorList>
            <person name="Voronova N.V."/>
            <person name="Shulinski R.S."/>
            <person name="Bandarenka Y.V."/>
            <person name="Zhorov D.G."/>
            <person name="Warner D."/>
        </authorList>
    </citation>
    <scope>NUCLEOTIDE SEQUENCE [LARGE SCALE GENOMIC DNA]</scope>
    <source>
        <strain evidence="2">180601</strain>
        <tissue evidence="2">Whole Body</tissue>
    </source>
</reference>
<feature type="region of interest" description="Disordered" evidence="1">
    <location>
        <begin position="87"/>
        <end position="116"/>
    </location>
</feature>